<dbReference type="InterPro" id="IPR050194">
    <property type="entry name" value="Glycosyltransferase_grp1"/>
</dbReference>
<gene>
    <name evidence="3" type="ORF">US54_C0008G0008</name>
</gene>
<dbReference type="Pfam" id="PF13439">
    <property type="entry name" value="Glyco_transf_4"/>
    <property type="match status" value="1"/>
</dbReference>
<name>A0A0G0H5I1_9BACT</name>
<evidence type="ECO:0000259" key="1">
    <source>
        <dbReference type="Pfam" id="PF00534"/>
    </source>
</evidence>
<feature type="domain" description="Glycosyl transferase family 1" evidence="1">
    <location>
        <begin position="205"/>
        <end position="341"/>
    </location>
</feature>
<dbReference type="SUPFAM" id="SSF53756">
    <property type="entry name" value="UDP-Glycosyltransferase/glycogen phosphorylase"/>
    <property type="match status" value="1"/>
</dbReference>
<dbReference type="Proteomes" id="UP000034471">
    <property type="component" value="Unassembled WGS sequence"/>
</dbReference>
<dbReference type="STRING" id="1618481.US54_C0008G0008"/>
<dbReference type="GO" id="GO:0016757">
    <property type="term" value="F:glycosyltransferase activity"/>
    <property type="evidence" value="ECO:0007669"/>
    <property type="project" value="InterPro"/>
</dbReference>
<proteinExistence type="predicted"/>
<evidence type="ECO:0000259" key="2">
    <source>
        <dbReference type="Pfam" id="PF13439"/>
    </source>
</evidence>
<protein>
    <submittedName>
        <fullName evidence="3">Glycosyltransferase</fullName>
    </submittedName>
</protein>
<comment type="caution">
    <text evidence="3">The sequence shown here is derived from an EMBL/GenBank/DDBJ whole genome shotgun (WGS) entry which is preliminary data.</text>
</comment>
<feature type="domain" description="Glycosyltransferase subfamily 4-like N-terminal" evidence="2">
    <location>
        <begin position="14"/>
        <end position="199"/>
    </location>
</feature>
<dbReference type="Pfam" id="PF00534">
    <property type="entry name" value="Glycos_transf_1"/>
    <property type="match status" value="1"/>
</dbReference>
<evidence type="ECO:0000313" key="3">
    <source>
        <dbReference type="EMBL" id="KKQ38533.1"/>
    </source>
</evidence>
<dbReference type="EMBL" id="LBTJ01000008">
    <property type="protein sequence ID" value="KKQ38533.1"/>
    <property type="molecule type" value="Genomic_DNA"/>
</dbReference>
<evidence type="ECO:0000313" key="4">
    <source>
        <dbReference type="Proteomes" id="UP000034471"/>
    </source>
</evidence>
<dbReference type="AlphaFoldDB" id="A0A0G0H5I1"/>
<sequence>MKILLVHNLYHYRGGEETYFDSLAHLLLENKHTVTKYTKDSRIIPRSLWERCNIAVNLFWNPQLSNKLEAAIQKYSPDVAHIQNIYPLITPTVYFELKKNNIPIVQTIHNYRFFCPKGTLFRDGNICELCIRHPFPYPSILHGCYQSSRMASLVMSGSMYWNNKNIFDLIDHFIFPSSFTHKYYIQRIPTIKHKSSVLPYFVLDKKKAQSQKQYFLYIGRLSEEKGIKELLDIFSELKQIPIIIIGDGPLSSVLQKKYHKFQNIQFLGRKSSYEISNYIRSAKCLIISSKWFEVLPLVYLEALSCGKPVLAPDTDIFVRTIEKNKLFYYPFNNFNALKKQVVKIDSMVDFSSFKFYDEYKAHFTPEKHYRTLMKIYAHVTKNN</sequence>
<dbReference type="InterPro" id="IPR001296">
    <property type="entry name" value="Glyco_trans_1"/>
</dbReference>
<accession>A0A0G0H5I1</accession>
<reference evidence="3 4" key="1">
    <citation type="journal article" date="2015" name="Nature">
        <title>rRNA introns, odd ribosomes, and small enigmatic genomes across a large radiation of phyla.</title>
        <authorList>
            <person name="Brown C.T."/>
            <person name="Hug L.A."/>
            <person name="Thomas B.C."/>
            <person name="Sharon I."/>
            <person name="Castelle C.J."/>
            <person name="Singh A."/>
            <person name="Wilkins M.J."/>
            <person name="Williams K.H."/>
            <person name="Banfield J.F."/>
        </authorList>
    </citation>
    <scope>NUCLEOTIDE SEQUENCE [LARGE SCALE GENOMIC DNA]</scope>
</reference>
<dbReference type="Gene3D" id="3.40.50.2000">
    <property type="entry name" value="Glycogen Phosphorylase B"/>
    <property type="match status" value="2"/>
</dbReference>
<dbReference type="InterPro" id="IPR028098">
    <property type="entry name" value="Glyco_trans_4-like_N"/>
</dbReference>
<keyword evidence="3" id="KW-0808">Transferase</keyword>
<organism evidence="3 4">
    <name type="scientific">Candidatus Roizmanbacteria bacterium GW2011_GWA2_37_7</name>
    <dbReference type="NCBI Taxonomy" id="1618481"/>
    <lineage>
        <taxon>Bacteria</taxon>
        <taxon>Candidatus Roizmaniibacteriota</taxon>
    </lineage>
</organism>
<dbReference type="PANTHER" id="PTHR45947:SF13">
    <property type="entry name" value="TRANSFERASE"/>
    <property type="match status" value="1"/>
</dbReference>
<dbReference type="PANTHER" id="PTHR45947">
    <property type="entry name" value="SULFOQUINOVOSYL TRANSFERASE SQD2"/>
    <property type="match status" value="1"/>
</dbReference>